<evidence type="ECO:0000313" key="3">
    <source>
        <dbReference type="Proteomes" id="UP001177003"/>
    </source>
</evidence>
<organism evidence="2 3">
    <name type="scientific">Lactuca saligna</name>
    <name type="common">Willowleaf lettuce</name>
    <dbReference type="NCBI Taxonomy" id="75948"/>
    <lineage>
        <taxon>Eukaryota</taxon>
        <taxon>Viridiplantae</taxon>
        <taxon>Streptophyta</taxon>
        <taxon>Embryophyta</taxon>
        <taxon>Tracheophyta</taxon>
        <taxon>Spermatophyta</taxon>
        <taxon>Magnoliopsida</taxon>
        <taxon>eudicotyledons</taxon>
        <taxon>Gunneridae</taxon>
        <taxon>Pentapetalae</taxon>
        <taxon>asterids</taxon>
        <taxon>campanulids</taxon>
        <taxon>Asterales</taxon>
        <taxon>Asteraceae</taxon>
        <taxon>Cichorioideae</taxon>
        <taxon>Cichorieae</taxon>
        <taxon>Lactucinae</taxon>
        <taxon>Lactuca</taxon>
    </lineage>
</organism>
<feature type="compositionally biased region" description="Low complexity" evidence="1">
    <location>
        <begin position="85"/>
        <end position="94"/>
    </location>
</feature>
<accession>A0AA36EIQ6</accession>
<name>A0AA36EIQ6_LACSI</name>
<reference evidence="2" key="1">
    <citation type="submission" date="2023-04" db="EMBL/GenBank/DDBJ databases">
        <authorList>
            <person name="Vijverberg K."/>
            <person name="Xiong W."/>
            <person name="Schranz E."/>
        </authorList>
    </citation>
    <scope>NUCLEOTIDE SEQUENCE</scope>
</reference>
<dbReference type="EMBL" id="OX465084">
    <property type="protein sequence ID" value="CAI9298331.1"/>
    <property type="molecule type" value="Genomic_DNA"/>
</dbReference>
<feature type="compositionally biased region" description="Polar residues" evidence="1">
    <location>
        <begin position="113"/>
        <end position="124"/>
    </location>
</feature>
<dbReference type="Proteomes" id="UP001177003">
    <property type="component" value="Chromosome 8"/>
</dbReference>
<proteinExistence type="predicted"/>
<feature type="region of interest" description="Disordered" evidence="1">
    <location>
        <begin position="39"/>
        <end position="124"/>
    </location>
</feature>
<sequence length="124" mass="13478">MFRDVPGSSKILERYRKLNASGFRPLTLEMQAIIAEPEKPKKVGQKEQPIYNEEEGSARNKDVISNPKLTQTNNAFVSSPPPSPKTTTTTITVAPCPPPGSSQPQSTIPLSTPLYTDSTVPPTN</sequence>
<evidence type="ECO:0000313" key="2">
    <source>
        <dbReference type="EMBL" id="CAI9298331.1"/>
    </source>
</evidence>
<feature type="compositionally biased region" description="Polar residues" evidence="1">
    <location>
        <begin position="67"/>
        <end position="77"/>
    </location>
</feature>
<keyword evidence="3" id="KW-1185">Reference proteome</keyword>
<protein>
    <submittedName>
        <fullName evidence="2">Uncharacterized protein</fullName>
    </submittedName>
</protein>
<dbReference type="AlphaFoldDB" id="A0AA36EIQ6"/>
<gene>
    <name evidence="2" type="ORF">LSALG_LOCUS37103</name>
</gene>
<evidence type="ECO:0000256" key="1">
    <source>
        <dbReference type="SAM" id="MobiDB-lite"/>
    </source>
</evidence>